<sequence>MNSPWIFPDNAKFGRVVPKNKIYEHSAASTGLKSLFVEQVDQILWAYKLSPSTLNIPQTSEVSEIQVFSVKLKGDSIDDSVLKAIDLAIPFPILFEVWGASGEQGHYAACYKRKAENDQAKWVCSRYLCSETFYLGNVSTVTSEVLGLPTAIDMAELYQKLLTRLLPISKRTAESIEEVIERLAAIQALEKQISQYKKKVHAEKQFNRKVELNKQLKNLRCELEELLA</sequence>
<proteinExistence type="predicted"/>
<evidence type="ECO:0000313" key="3">
    <source>
        <dbReference type="Proteomes" id="UP000005012"/>
    </source>
</evidence>
<reference evidence="2 3" key="1">
    <citation type="journal article" date="2012" name="J. Bacteriol.">
        <title>Complete Genome Sequence of Providencia stuartii Clinical Isolate MRSN 2154.</title>
        <authorList>
            <person name="Clifford R.J."/>
            <person name="Hang J."/>
            <person name="Riley M.C."/>
            <person name="Onmus-Leone F."/>
            <person name="Kuschner R.A."/>
            <person name="Lesho E.P."/>
            <person name="Waterman P.E."/>
        </authorList>
    </citation>
    <scope>NUCLEOTIDE SEQUENCE [LARGE SCALE GENOMIC DNA]</scope>
    <source>
        <strain evidence="2 3">MRSN 2154</strain>
    </source>
</reference>
<dbReference type="KEGG" id="psi:S70_12530"/>
<dbReference type="HOGENOM" id="CLU_084466_0_0_6"/>
<reference evidence="3" key="2">
    <citation type="submission" date="2012-04" db="EMBL/GenBank/DDBJ databases">
        <title>Complete genome sequence of Providencia stuartii clinical isolate MRSN 2154.</title>
        <authorList>
            <person name="Clifford R.J."/>
            <person name="Hang J."/>
            <person name="Riley M.C."/>
            <person name="Onmus-Leone F."/>
            <person name="Kuschner R.A."/>
            <person name="Lesho E.P."/>
            <person name="Waterman P.E."/>
        </authorList>
    </citation>
    <scope>NUCLEOTIDE SEQUENCE [LARGE SCALE GENOMIC DNA]</scope>
    <source>
        <strain evidence="3">MRSN 2154</strain>
    </source>
</reference>
<dbReference type="Proteomes" id="UP000005012">
    <property type="component" value="Chromosome"/>
</dbReference>
<dbReference type="GeneID" id="93520888"/>
<accession>A0A140NQY3</accession>
<dbReference type="AlphaFoldDB" id="A0A140NQY3"/>
<name>A0A140NQY3_PROSM</name>
<keyword evidence="1" id="KW-0175">Coiled coil</keyword>
<gene>
    <name evidence="2" type="ordered locus">S70_12530</name>
</gene>
<dbReference type="EMBL" id="CP003488">
    <property type="protein sequence ID" value="AFH94352.1"/>
    <property type="molecule type" value="Genomic_DNA"/>
</dbReference>
<dbReference type="InterPro" id="IPR025503">
    <property type="entry name" value="DUF4391"/>
</dbReference>
<organism evidence="2 3">
    <name type="scientific">Providencia stuartii (strain MRSN 2154)</name>
    <dbReference type="NCBI Taxonomy" id="1157951"/>
    <lineage>
        <taxon>Bacteria</taxon>
        <taxon>Pseudomonadati</taxon>
        <taxon>Pseudomonadota</taxon>
        <taxon>Gammaproteobacteria</taxon>
        <taxon>Enterobacterales</taxon>
        <taxon>Morganellaceae</taxon>
        <taxon>Providencia</taxon>
    </lineage>
</organism>
<evidence type="ECO:0000313" key="2">
    <source>
        <dbReference type="EMBL" id="AFH94352.1"/>
    </source>
</evidence>
<feature type="coiled-coil region" evidence="1">
    <location>
        <begin position="186"/>
        <end position="222"/>
    </location>
</feature>
<dbReference type="RefSeq" id="WP_014657365.1">
    <property type="nucleotide sequence ID" value="NC_017731.1"/>
</dbReference>
<dbReference type="PATRIC" id="fig|1157951.4.peg.2524"/>
<dbReference type="OrthoDB" id="9805811at2"/>
<evidence type="ECO:0008006" key="4">
    <source>
        <dbReference type="Google" id="ProtNLM"/>
    </source>
</evidence>
<evidence type="ECO:0000256" key="1">
    <source>
        <dbReference type="SAM" id="Coils"/>
    </source>
</evidence>
<dbReference type="Pfam" id="PF14335">
    <property type="entry name" value="DUF4391"/>
    <property type="match status" value="1"/>
</dbReference>
<protein>
    <recommendedName>
        <fullName evidence="4">Methyl-accepting chemotaxis protein</fullName>
    </recommendedName>
</protein>